<dbReference type="PANTHER" id="PTHR21181">
    <property type="match status" value="1"/>
</dbReference>
<dbReference type="GO" id="GO:0032981">
    <property type="term" value="P:mitochondrial respiratory chain complex I assembly"/>
    <property type="evidence" value="ECO:0007669"/>
    <property type="project" value="TreeGrafter"/>
</dbReference>
<dbReference type="GeneID" id="119637794"/>
<sequence length="328" mass="37822">MYITELKSRTYSTSCVPTFCVRNSLKFYQQPQRQQHIKQDAGEKELNASRYCMALVEKNDYENYLCTLLLGKGQRRHAFALRALNVELAKCGAMISDQQQLIKMRLQFWSDSIDKCYDYQKSYVADQPVLSELKHTLGSNKLNKVYLKRLVTARDRAPNQPFETVKDMENYSEQTYSSLLYLLVELCGVKDLHVDHAASHLGKAQGVVTLLRAVPYTKRGQTLNVPQELLIKNGVSEERFLRHKFDDKGVADCVFQIAAVAHQHLEKARSLADKIPKLIRKVFLPSVNVERYLERLRAANFNITHNSCLQRDSMLPLALYMHNLRGKY</sequence>
<dbReference type="GO" id="GO:0005743">
    <property type="term" value="C:mitochondrial inner membrane"/>
    <property type="evidence" value="ECO:0007669"/>
    <property type="project" value="UniProtKB-SubCell"/>
</dbReference>
<protein>
    <submittedName>
        <fullName evidence="8">NADH dehydrogenase (Ubiquinone) complex I, assembly factor 6 homolog isoform X1</fullName>
    </submittedName>
</protein>
<dbReference type="InterPro" id="IPR008949">
    <property type="entry name" value="Isoprenoid_synthase_dom_sf"/>
</dbReference>
<organism evidence="7 8">
    <name type="scientific">Glossina fuscipes</name>
    <dbReference type="NCBI Taxonomy" id="7396"/>
    <lineage>
        <taxon>Eukaryota</taxon>
        <taxon>Metazoa</taxon>
        <taxon>Ecdysozoa</taxon>
        <taxon>Arthropoda</taxon>
        <taxon>Hexapoda</taxon>
        <taxon>Insecta</taxon>
        <taxon>Pterygota</taxon>
        <taxon>Neoptera</taxon>
        <taxon>Endopterygota</taxon>
        <taxon>Diptera</taxon>
        <taxon>Brachycera</taxon>
        <taxon>Muscomorpha</taxon>
        <taxon>Hippoboscoidea</taxon>
        <taxon>Glossinidae</taxon>
        <taxon>Glossina</taxon>
    </lineage>
</organism>
<keyword evidence="7" id="KW-1185">Reference proteome</keyword>
<keyword evidence="4" id="KW-0496">Mitochondrion</keyword>
<dbReference type="Pfam" id="PF00494">
    <property type="entry name" value="SQS_PSY"/>
    <property type="match status" value="1"/>
</dbReference>
<dbReference type="KEGG" id="gfs:119637794"/>
<accession>A0A9C6DVH1</accession>
<comment type="similarity">
    <text evidence="6">Belongs to the NDUFAF6 family.</text>
</comment>
<dbReference type="InterPro" id="IPR002060">
    <property type="entry name" value="Squ/phyt_synthse"/>
</dbReference>
<dbReference type="Proteomes" id="UP000092443">
    <property type="component" value="Unplaced"/>
</dbReference>
<gene>
    <name evidence="8" type="primary">LOC119637794</name>
</gene>
<reference evidence="8" key="1">
    <citation type="submission" date="2025-08" db="UniProtKB">
        <authorList>
            <consortium name="RefSeq"/>
        </authorList>
    </citation>
    <scope>IDENTIFICATION</scope>
    <source>
        <tissue evidence="8">Whole body pupa</tissue>
    </source>
</reference>
<keyword evidence="2" id="KW-0999">Mitochondrion inner membrane</keyword>
<evidence type="ECO:0000256" key="2">
    <source>
        <dbReference type="ARBA" id="ARBA00022792"/>
    </source>
</evidence>
<name>A0A9C6DVH1_9MUSC</name>
<keyword evidence="3" id="KW-0809">Transit peptide</keyword>
<dbReference type="AlphaFoldDB" id="A0A9C6DVH1"/>
<evidence type="ECO:0000313" key="8">
    <source>
        <dbReference type="RefSeq" id="XP_037890029.1"/>
    </source>
</evidence>
<comment type="subcellular location">
    <subcellularLocation>
        <location evidence="1">Mitochondrion inner membrane</location>
    </subcellularLocation>
</comment>
<evidence type="ECO:0000256" key="5">
    <source>
        <dbReference type="ARBA" id="ARBA00023136"/>
    </source>
</evidence>
<dbReference type="RefSeq" id="XP_037890029.1">
    <property type="nucleotide sequence ID" value="XM_038034101.1"/>
</dbReference>
<dbReference type="Gene3D" id="1.10.600.10">
    <property type="entry name" value="Farnesyl Diphosphate Synthase"/>
    <property type="match status" value="1"/>
</dbReference>
<evidence type="ECO:0000256" key="1">
    <source>
        <dbReference type="ARBA" id="ARBA00004273"/>
    </source>
</evidence>
<keyword evidence="5" id="KW-0472">Membrane</keyword>
<evidence type="ECO:0000313" key="7">
    <source>
        <dbReference type="Proteomes" id="UP000092443"/>
    </source>
</evidence>
<dbReference type="SUPFAM" id="SSF48576">
    <property type="entry name" value="Terpenoid synthases"/>
    <property type="match status" value="1"/>
</dbReference>
<dbReference type="PANTHER" id="PTHR21181:SF13">
    <property type="entry name" value="NADH DEHYDROGENASE (UBIQUINONE) COMPLEX I, ASSEMBLY FACTOR 6"/>
    <property type="match status" value="1"/>
</dbReference>
<evidence type="ECO:0000256" key="6">
    <source>
        <dbReference type="ARBA" id="ARBA00038273"/>
    </source>
</evidence>
<evidence type="ECO:0000256" key="4">
    <source>
        <dbReference type="ARBA" id="ARBA00023128"/>
    </source>
</evidence>
<evidence type="ECO:0000256" key="3">
    <source>
        <dbReference type="ARBA" id="ARBA00022946"/>
    </source>
</evidence>
<proteinExistence type="inferred from homology"/>